<sequence length="362" mass="39421">MIDLFKIFLLLAGVSLSTSHGVDPNCNITRFSQVETVVKNCKNIVVSNLEVPAGKQLLLDLQDDATVVFEGHTKFGVAFWEGQLVVVKGKHVNVRGAPGSILDAQGEKYWDHRGDHGKVKPKFFAVETTGGSVFSNIYLLNCAHYCVHVGAKDVTIRGWTIDNVAGNKDGLALNTDGFGVASRSDNILIEDTVVMNQDDCVVVNQGTNMVFRNLSCYGSHGLSFAVGFSGKDKPENHSVASNITFENCLVANGLYGIHIKAGPDFNKGRIEGVTYRNIQFSGITQDGIYIQEDYGDIGNLNSEVKIDNLTIENVWGSVKGHHARPVHIVCGRNACSNWRFTGINILGGGKNYCNYKPEGFTC</sequence>
<evidence type="ECO:0000256" key="8">
    <source>
        <dbReference type="ARBA" id="ARBA00023316"/>
    </source>
</evidence>
<dbReference type="SMART" id="SM00710">
    <property type="entry name" value="PbH1"/>
    <property type="match status" value="6"/>
</dbReference>
<evidence type="ECO:0000256" key="7">
    <source>
        <dbReference type="ARBA" id="ARBA00023295"/>
    </source>
</evidence>
<name>A0A9N9TZJ1_PHYSR</name>
<dbReference type="Proteomes" id="UP001153712">
    <property type="component" value="Chromosome 9"/>
</dbReference>
<keyword evidence="13" id="KW-1185">Reference proteome</keyword>
<dbReference type="GO" id="GO:0071555">
    <property type="term" value="P:cell wall organization"/>
    <property type="evidence" value="ECO:0007669"/>
    <property type="project" value="UniProtKB-KW"/>
</dbReference>
<dbReference type="Pfam" id="PF00295">
    <property type="entry name" value="Glyco_hydro_28"/>
    <property type="match status" value="1"/>
</dbReference>
<dbReference type="EC" id="3.2.1.15" evidence="2"/>
<evidence type="ECO:0000256" key="4">
    <source>
        <dbReference type="ARBA" id="ARBA00022737"/>
    </source>
</evidence>
<comment type="similarity">
    <text evidence="1 10">Belongs to the glycosyl hydrolase 28 family.</text>
</comment>
<keyword evidence="4" id="KW-0677">Repeat</keyword>
<feature type="signal peptide" evidence="11">
    <location>
        <begin position="1"/>
        <end position="19"/>
    </location>
</feature>
<comment type="catalytic activity">
    <reaction evidence="9">
        <text>(1,4-alpha-D-galacturonosyl)n+m + H2O = (1,4-alpha-D-galacturonosyl)n + (1,4-alpha-D-galacturonosyl)m.</text>
        <dbReference type="EC" id="3.2.1.15"/>
    </reaction>
</comment>
<dbReference type="InterPro" id="IPR006626">
    <property type="entry name" value="PbH1"/>
</dbReference>
<dbReference type="SUPFAM" id="SSF51126">
    <property type="entry name" value="Pectin lyase-like"/>
    <property type="match status" value="1"/>
</dbReference>
<dbReference type="OrthoDB" id="1546079at2759"/>
<evidence type="ECO:0000256" key="2">
    <source>
        <dbReference type="ARBA" id="ARBA00012736"/>
    </source>
</evidence>
<keyword evidence="6" id="KW-1015">Disulfide bond</keyword>
<dbReference type="InterPro" id="IPR011050">
    <property type="entry name" value="Pectin_lyase_fold/virulence"/>
</dbReference>
<dbReference type="InterPro" id="IPR050434">
    <property type="entry name" value="Glycosyl_hydrlase_28"/>
</dbReference>
<evidence type="ECO:0000256" key="11">
    <source>
        <dbReference type="SAM" id="SignalP"/>
    </source>
</evidence>
<organism evidence="12 13">
    <name type="scientific">Phyllotreta striolata</name>
    <name type="common">Striped flea beetle</name>
    <name type="synonym">Crioceris striolata</name>
    <dbReference type="NCBI Taxonomy" id="444603"/>
    <lineage>
        <taxon>Eukaryota</taxon>
        <taxon>Metazoa</taxon>
        <taxon>Ecdysozoa</taxon>
        <taxon>Arthropoda</taxon>
        <taxon>Hexapoda</taxon>
        <taxon>Insecta</taxon>
        <taxon>Pterygota</taxon>
        <taxon>Neoptera</taxon>
        <taxon>Endopterygota</taxon>
        <taxon>Coleoptera</taxon>
        <taxon>Polyphaga</taxon>
        <taxon>Cucujiformia</taxon>
        <taxon>Chrysomeloidea</taxon>
        <taxon>Chrysomelidae</taxon>
        <taxon>Galerucinae</taxon>
        <taxon>Alticini</taxon>
        <taxon>Phyllotreta</taxon>
    </lineage>
</organism>
<dbReference type="PANTHER" id="PTHR31884">
    <property type="entry name" value="POLYGALACTURONASE"/>
    <property type="match status" value="1"/>
</dbReference>
<evidence type="ECO:0000256" key="10">
    <source>
        <dbReference type="RuleBase" id="RU361169"/>
    </source>
</evidence>
<keyword evidence="7 10" id="KW-0326">Glycosidase</keyword>
<dbReference type="PANTHER" id="PTHR31884:SF1">
    <property type="entry name" value="POLYGALACTURONASE"/>
    <property type="match status" value="1"/>
</dbReference>
<evidence type="ECO:0000256" key="3">
    <source>
        <dbReference type="ARBA" id="ARBA00022729"/>
    </source>
</evidence>
<gene>
    <name evidence="12" type="ORF">PHYEVI_LOCUS11326</name>
</gene>
<feature type="chain" id="PRO_5040493287" description="endo-polygalacturonase" evidence="11">
    <location>
        <begin position="20"/>
        <end position="362"/>
    </location>
</feature>
<evidence type="ECO:0000256" key="6">
    <source>
        <dbReference type="ARBA" id="ARBA00023157"/>
    </source>
</evidence>
<dbReference type="InterPro" id="IPR012334">
    <property type="entry name" value="Pectin_lyas_fold"/>
</dbReference>
<reference evidence="12" key="1">
    <citation type="submission" date="2022-01" db="EMBL/GenBank/DDBJ databases">
        <authorList>
            <person name="King R."/>
        </authorList>
    </citation>
    <scope>NUCLEOTIDE SEQUENCE</scope>
</reference>
<keyword evidence="5 10" id="KW-0378">Hydrolase</keyword>
<protein>
    <recommendedName>
        <fullName evidence="2">endo-polygalacturonase</fullName>
        <ecNumber evidence="2">3.2.1.15</ecNumber>
    </recommendedName>
</protein>
<accession>A0A9N9TZJ1</accession>
<evidence type="ECO:0000256" key="5">
    <source>
        <dbReference type="ARBA" id="ARBA00022801"/>
    </source>
</evidence>
<keyword evidence="8" id="KW-0961">Cell wall biogenesis/degradation</keyword>
<keyword evidence="3 11" id="KW-0732">Signal</keyword>
<dbReference type="EMBL" id="OU900102">
    <property type="protein sequence ID" value="CAG9865080.1"/>
    <property type="molecule type" value="Genomic_DNA"/>
</dbReference>
<dbReference type="GO" id="GO:0045490">
    <property type="term" value="P:pectin catabolic process"/>
    <property type="evidence" value="ECO:0007669"/>
    <property type="project" value="TreeGrafter"/>
</dbReference>
<evidence type="ECO:0000313" key="12">
    <source>
        <dbReference type="EMBL" id="CAG9865080.1"/>
    </source>
</evidence>
<evidence type="ECO:0000313" key="13">
    <source>
        <dbReference type="Proteomes" id="UP001153712"/>
    </source>
</evidence>
<dbReference type="AlphaFoldDB" id="A0A9N9TZJ1"/>
<dbReference type="GO" id="GO:0004650">
    <property type="term" value="F:polygalacturonase activity"/>
    <property type="evidence" value="ECO:0007669"/>
    <property type="project" value="UniProtKB-EC"/>
</dbReference>
<dbReference type="Gene3D" id="2.160.20.10">
    <property type="entry name" value="Single-stranded right-handed beta-helix, Pectin lyase-like"/>
    <property type="match status" value="1"/>
</dbReference>
<dbReference type="InterPro" id="IPR000743">
    <property type="entry name" value="Glyco_hydro_28"/>
</dbReference>
<evidence type="ECO:0000256" key="1">
    <source>
        <dbReference type="ARBA" id="ARBA00008834"/>
    </source>
</evidence>
<dbReference type="GO" id="GO:0005576">
    <property type="term" value="C:extracellular region"/>
    <property type="evidence" value="ECO:0007669"/>
    <property type="project" value="TreeGrafter"/>
</dbReference>
<evidence type="ECO:0000256" key="9">
    <source>
        <dbReference type="ARBA" id="ARBA00034074"/>
    </source>
</evidence>
<proteinExistence type="inferred from homology"/>